<organism evidence="12 13">
    <name type="scientific">Zostera marina</name>
    <name type="common">Eelgrass</name>
    <dbReference type="NCBI Taxonomy" id="29655"/>
    <lineage>
        <taxon>Eukaryota</taxon>
        <taxon>Viridiplantae</taxon>
        <taxon>Streptophyta</taxon>
        <taxon>Embryophyta</taxon>
        <taxon>Tracheophyta</taxon>
        <taxon>Spermatophyta</taxon>
        <taxon>Magnoliopsida</taxon>
        <taxon>Liliopsida</taxon>
        <taxon>Zosteraceae</taxon>
        <taxon>Zostera</taxon>
    </lineage>
</organism>
<gene>
    <name evidence="12" type="ORF">ZOSMA_261G00180</name>
</gene>
<evidence type="ECO:0000256" key="3">
    <source>
        <dbReference type="ARBA" id="ARBA00022741"/>
    </source>
</evidence>
<evidence type="ECO:0000256" key="5">
    <source>
        <dbReference type="ARBA" id="ARBA00022840"/>
    </source>
</evidence>
<comment type="catalytic activity">
    <reaction evidence="7">
        <text>L-seryl-[protein] + ATP = O-phospho-L-seryl-[protein] + ADP + H(+)</text>
        <dbReference type="Rhea" id="RHEA:17989"/>
        <dbReference type="Rhea" id="RHEA-COMP:9863"/>
        <dbReference type="Rhea" id="RHEA-COMP:11604"/>
        <dbReference type="ChEBI" id="CHEBI:15378"/>
        <dbReference type="ChEBI" id="CHEBI:29999"/>
        <dbReference type="ChEBI" id="CHEBI:30616"/>
        <dbReference type="ChEBI" id="CHEBI:83421"/>
        <dbReference type="ChEBI" id="CHEBI:456216"/>
        <dbReference type="EC" id="2.7.11.1"/>
    </reaction>
</comment>
<dbReference type="PRINTS" id="PR00109">
    <property type="entry name" value="TYRKINASE"/>
</dbReference>
<dbReference type="OMA" id="PSHLCIV"/>
<evidence type="ECO:0000313" key="13">
    <source>
        <dbReference type="Proteomes" id="UP000036987"/>
    </source>
</evidence>
<keyword evidence="3 8" id="KW-0547">Nucleotide-binding</keyword>
<evidence type="ECO:0000256" key="10">
    <source>
        <dbReference type="SAM" id="MobiDB-lite"/>
    </source>
</evidence>
<keyword evidence="1 9" id="KW-0723">Serine/threonine-protein kinase</keyword>
<dbReference type="PANTHER" id="PTHR44329:SF84">
    <property type="entry name" value="PROTEIN KINASE LIKE PROTEIN"/>
    <property type="match status" value="1"/>
</dbReference>
<dbReference type="AlphaFoldDB" id="A0A0K9PHD1"/>
<dbReference type="InterPro" id="IPR000719">
    <property type="entry name" value="Prot_kinase_dom"/>
</dbReference>
<dbReference type="InterPro" id="IPR051681">
    <property type="entry name" value="Ser/Thr_Kinases-Pseudokinases"/>
</dbReference>
<evidence type="ECO:0000256" key="9">
    <source>
        <dbReference type="RuleBase" id="RU000304"/>
    </source>
</evidence>
<reference evidence="13" key="1">
    <citation type="journal article" date="2016" name="Nature">
        <title>The genome of the seagrass Zostera marina reveals angiosperm adaptation to the sea.</title>
        <authorList>
            <person name="Olsen J.L."/>
            <person name="Rouze P."/>
            <person name="Verhelst B."/>
            <person name="Lin Y.-C."/>
            <person name="Bayer T."/>
            <person name="Collen J."/>
            <person name="Dattolo E."/>
            <person name="De Paoli E."/>
            <person name="Dittami S."/>
            <person name="Maumus F."/>
            <person name="Michel G."/>
            <person name="Kersting A."/>
            <person name="Lauritano C."/>
            <person name="Lohaus R."/>
            <person name="Toepel M."/>
            <person name="Tonon T."/>
            <person name="Vanneste K."/>
            <person name="Amirebrahimi M."/>
            <person name="Brakel J."/>
            <person name="Bostroem C."/>
            <person name="Chovatia M."/>
            <person name="Grimwood J."/>
            <person name="Jenkins J.W."/>
            <person name="Jueterbock A."/>
            <person name="Mraz A."/>
            <person name="Stam W.T."/>
            <person name="Tice H."/>
            <person name="Bornberg-Bauer E."/>
            <person name="Green P.J."/>
            <person name="Pearson G.A."/>
            <person name="Procaccini G."/>
            <person name="Duarte C.M."/>
            <person name="Schmutz J."/>
            <person name="Reusch T.B.H."/>
            <person name="Van de Peer Y."/>
        </authorList>
    </citation>
    <scope>NUCLEOTIDE SEQUENCE [LARGE SCALE GENOMIC DNA]</scope>
    <source>
        <strain evidence="13">cv. Finnish</strain>
    </source>
</reference>
<dbReference type="InterPro" id="IPR011009">
    <property type="entry name" value="Kinase-like_dom_sf"/>
</dbReference>
<proteinExistence type="inferred from homology"/>
<evidence type="ECO:0000259" key="11">
    <source>
        <dbReference type="PROSITE" id="PS50011"/>
    </source>
</evidence>
<keyword evidence="5 8" id="KW-0067">ATP-binding</keyword>
<dbReference type="GO" id="GO:0004674">
    <property type="term" value="F:protein serine/threonine kinase activity"/>
    <property type="evidence" value="ECO:0007669"/>
    <property type="project" value="UniProtKB-KW"/>
</dbReference>
<evidence type="ECO:0000256" key="8">
    <source>
        <dbReference type="PROSITE-ProRule" id="PRU10141"/>
    </source>
</evidence>
<feature type="region of interest" description="Disordered" evidence="10">
    <location>
        <begin position="1"/>
        <end position="39"/>
    </location>
</feature>
<evidence type="ECO:0000256" key="7">
    <source>
        <dbReference type="ARBA" id="ARBA00048679"/>
    </source>
</evidence>
<evidence type="ECO:0000256" key="6">
    <source>
        <dbReference type="ARBA" id="ARBA00047899"/>
    </source>
</evidence>
<dbReference type="PANTHER" id="PTHR44329">
    <property type="entry name" value="SERINE/THREONINE-PROTEIN KINASE TNNI3K-RELATED"/>
    <property type="match status" value="1"/>
</dbReference>
<dbReference type="CDD" id="cd13999">
    <property type="entry name" value="STKc_MAP3K-like"/>
    <property type="match status" value="1"/>
</dbReference>
<feature type="binding site" evidence="8">
    <location>
        <position position="78"/>
    </location>
    <ligand>
        <name>ATP</name>
        <dbReference type="ChEBI" id="CHEBI:30616"/>
    </ligand>
</feature>
<dbReference type="InterPro" id="IPR017441">
    <property type="entry name" value="Protein_kinase_ATP_BS"/>
</dbReference>
<keyword evidence="2" id="KW-0808">Transferase</keyword>
<evidence type="ECO:0000256" key="4">
    <source>
        <dbReference type="ARBA" id="ARBA00022777"/>
    </source>
</evidence>
<dbReference type="PROSITE" id="PS00108">
    <property type="entry name" value="PROTEIN_KINASE_ST"/>
    <property type="match status" value="1"/>
</dbReference>
<dbReference type="Proteomes" id="UP000036987">
    <property type="component" value="Unassembled WGS sequence"/>
</dbReference>
<dbReference type="GO" id="GO:0004672">
    <property type="term" value="F:protein kinase activity"/>
    <property type="evidence" value="ECO:0000318"/>
    <property type="project" value="GO_Central"/>
</dbReference>
<evidence type="ECO:0000256" key="2">
    <source>
        <dbReference type="ARBA" id="ARBA00022679"/>
    </source>
</evidence>
<dbReference type="InterPro" id="IPR001245">
    <property type="entry name" value="Ser-Thr/Tyr_kinase_cat_dom"/>
</dbReference>
<comment type="similarity">
    <text evidence="9">Belongs to the protein kinase superfamily.</text>
</comment>
<dbReference type="InterPro" id="IPR008271">
    <property type="entry name" value="Ser/Thr_kinase_AS"/>
</dbReference>
<keyword evidence="4" id="KW-0418">Kinase</keyword>
<dbReference type="FunFam" id="3.30.200.20:FF:000034">
    <property type="entry name" value="Kinase suppressor of Ras 1"/>
    <property type="match status" value="1"/>
</dbReference>
<name>A0A0K9PHD1_ZOSMR</name>
<dbReference type="Gene3D" id="1.10.510.10">
    <property type="entry name" value="Transferase(Phosphotransferase) domain 1"/>
    <property type="match status" value="1"/>
</dbReference>
<dbReference type="SMART" id="SM00220">
    <property type="entry name" value="S_TKc"/>
    <property type="match status" value="1"/>
</dbReference>
<evidence type="ECO:0000256" key="1">
    <source>
        <dbReference type="ARBA" id="ARBA00022527"/>
    </source>
</evidence>
<sequence length="368" mass="41014">MNCEVEGGGDRNRRVDYDCTDGERPSTFEGDGSSSSSDELDMRVLIDPRLLFVGSKIGEGAHGKVYQGKYGDQIVAIKVLNRGTSPEEKSTLEGRFIREVNMMSRVKHENLVQFIGACKDPFMVIVTELLPGMSLRKYLNGIRPNKLDVRLAVQFALDIAHALDCLHANGVIHRDLKPDNLLLTANKKRVKLADFGLAREESVTEMMTAETGTYRWMAPELYSTVTLRRGEKKHYTNKVDVYSFGVVLWELLTNRMPFEGMSNLQAAYAAAFKQIRPTLAEDMPSELACIIQSCWTEDPNKRPSFDQLTQMLSAFLSKLSSPPVSPPSEAGMNGMMAIIPAPSARTGRKFSFFKQIFTAAKRPGSNKT</sequence>
<dbReference type="GO" id="GO:0005524">
    <property type="term" value="F:ATP binding"/>
    <property type="evidence" value="ECO:0007669"/>
    <property type="project" value="UniProtKB-UniRule"/>
</dbReference>
<dbReference type="STRING" id="29655.A0A0K9PHD1"/>
<comment type="caution">
    <text evidence="12">The sequence shown here is derived from an EMBL/GenBank/DDBJ whole genome shotgun (WGS) entry which is preliminary data.</text>
</comment>
<feature type="domain" description="Protein kinase" evidence="11">
    <location>
        <begin position="51"/>
        <end position="316"/>
    </location>
</feature>
<dbReference type="Gene3D" id="3.30.200.20">
    <property type="entry name" value="Phosphorylase Kinase, domain 1"/>
    <property type="match status" value="1"/>
</dbReference>
<protein>
    <recommendedName>
        <fullName evidence="11">Protein kinase domain-containing protein</fullName>
    </recommendedName>
</protein>
<dbReference type="GO" id="GO:0005737">
    <property type="term" value="C:cytoplasm"/>
    <property type="evidence" value="ECO:0000318"/>
    <property type="project" value="GO_Central"/>
</dbReference>
<dbReference type="GO" id="GO:0007165">
    <property type="term" value="P:signal transduction"/>
    <property type="evidence" value="ECO:0000318"/>
    <property type="project" value="GO_Central"/>
</dbReference>
<accession>A0A0K9PHD1</accession>
<comment type="catalytic activity">
    <reaction evidence="6">
        <text>L-threonyl-[protein] + ATP = O-phospho-L-threonyl-[protein] + ADP + H(+)</text>
        <dbReference type="Rhea" id="RHEA:46608"/>
        <dbReference type="Rhea" id="RHEA-COMP:11060"/>
        <dbReference type="Rhea" id="RHEA-COMP:11605"/>
        <dbReference type="ChEBI" id="CHEBI:15378"/>
        <dbReference type="ChEBI" id="CHEBI:30013"/>
        <dbReference type="ChEBI" id="CHEBI:30616"/>
        <dbReference type="ChEBI" id="CHEBI:61977"/>
        <dbReference type="ChEBI" id="CHEBI:456216"/>
        <dbReference type="EC" id="2.7.11.1"/>
    </reaction>
</comment>
<evidence type="ECO:0000313" key="12">
    <source>
        <dbReference type="EMBL" id="KMZ67602.1"/>
    </source>
</evidence>
<dbReference type="PROSITE" id="PS00107">
    <property type="entry name" value="PROTEIN_KINASE_ATP"/>
    <property type="match status" value="1"/>
</dbReference>
<dbReference type="SUPFAM" id="SSF56112">
    <property type="entry name" value="Protein kinase-like (PK-like)"/>
    <property type="match status" value="1"/>
</dbReference>
<dbReference type="PROSITE" id="PS50011">
    <property type="entry name" value="PROTEIN_KINASE_DOM"/>
    <property type="match status" value="1"/>
</dbReference>
<feature type="compositionally biased region" description="Basic and acidic residues" evidence="10">
    <location>
        <begin position="8"/>
        <end position="26"/>
    </location>
</feature>
<keyword evidence="13" id="KW-1185">Reference proteome</keyword>
<dbReference type="OrthoDB" id="4062651at2759"/>
<dbReference type="Pfam" id="PF07714">
    <property type="entry name" value="PK_Tyr_Ser-Thr"/>
    <property type="match status" value="1"/>
</dbReference>
<dbReference type="EMBL" id="LFYR01000893">
    <property type="protein sequence ID" value="KMZ67602.1"/>
    <property type="molecule type" value="Genomic_DNA"/>
</dbReference>